<evidence type="ECO:0000313" key="3">
    <source>
        <dbReference type="EMBL" id="MFC1849703.1"/>
    </source>
</evidence>
<dbReference type="InterPro" id="IPR036465">
    <property type="entry name" value="vWFA_dom_sf"/>
</dbReference>
<dbReference type="Proteomes" id="UP001594351">
    <property type="component" value="Unassembled WGS sequence"/>
</dbReference>
<evidence type="ECO:0000256" key="1">
    <source>
        <dbReference type="SAM" id="Phobius"/>
    </source>
</evidence>
<keyword evidence="1" id="KW-0812">Transmembrane</keyword>
<evidence type="ECO:0000313" key="4">
    <source>
        <dbReference type="Proteomes" id="UP001594351"/>
    </source>
</evidence>
<comment type="caution">
    <text evidence="3">The sequence shown here is derived from an EMBL/GenBank/DDBJ whole genome shotgun (WGS) entry which is preliminary data.</text>
</comment>
<dbReference type="SUPFAM" id="SSF53300">
    <property type="entry name" value="vWA-like"/>
    <property type="match status" value="1"/>
</dbReference>
<accession>A0ABV6YUE6</accession>
<dbReference type="PROSITE" id="PS50234">
    <property type="entry name" value="VWFA"/>
    <property type="match status" value="1"/>
</dbReference>
<keyword evidence="1" id="KW-0472">Membrane</keyword>
<dbReference type="EMBL" id="JBHPBY010000054">
    <property type="protein sequence ID" value="MFC1849703.1"/>
    <property type="molecule type" value="Genomic_DNA"/>
</dbReference>
<dbReference type="Pfam" id="PF13519">
    <property type="entry name" value="VWA_2"/>
    <property type="match status" value="1"/>
</dbReference>
<proteinExistence type="predicted"/>
<protein>
    <submittedName>
        <fullName evidence="3">VWA domain-containing protein</fullName>
    </submittedName>
</protein>
<organism evidence="3 4">
    <name type="scientific">candidate division CSSED10-310 bacterium</name>
    <dbReference type="NCBI Taxonomy" id="2855610"/>
    <lineage>
        <taxon>Bacteria</taxon>
        <taxon>Bacteria division CSSED10-310</taxon>
    </lineage>
</organism>
<name>A0ABV6YUE6_UNCC1</name>
<evidence type="ECO:0000259" key="2">
    <source>
        <dbReference type="PROSITE" id="PS50234"/>
    </source>
</evidence>
<gene>
    <name evidence="3" type="ORF">ACFL27_05785</name>
</gene>
<keyword evidence="1" id="KW-1133">Transmembrane helix</keyword>
<dbReference type="SMART" id="SM00327">
    <property type="entry name" value="VWA"/>
    <property type="match status" value="1"/>
</dbReference>
<feature type="domain" description="VWFA" evidence="2">
    <location>
        <begin position="33"/>
        <end position="174"/>
    </location>
</feature>
<dbReference type="InterPro" id="IPR002035">
    <property type="entry name" value="VWF_A"/>
</dbReference>
<reference evidence="3 4" key="1">
    <citation type="submission" date="2024-09" db="EMBL/GenBank/DDBJ databases">
        <title>Laminarin stimulates single cell rates of sulfate reduction while oxygen inhibits transcriptomic activity in coastal marine sediment.</title>
        <authorList>
            <person name="Lindsay M."/>
            <person name="Orcutt B."/>
            <person name="Emerson D."/>
            <person name="Stepanauskas R."/>
            <person name="D'Angelo T."/>
        </authorList>
    </citation>
    <scope>NUCLEOTIDE SEQUENCE [LARGE SCALE GENOMIC DNA]</scope>
    <source>
        <strain evidence="3">SAG AM-311-K15</strain>
    </source>
</reference>
<keyword evidence="4" id="KW-1185">Reference proteome</keyword>
<dbReference type="Gene3D" id="3.40.50.410">
    <property type="entry name" value="von Willebrand factor, type A domain"/>
    <property type="match status" value="1"/>
</dbReference>
<feature type="transmembrane region" description="Helical" evidence="1">
    <location>
        <begin position="251"/>
        <end position="268"/>
    </location>
</feature>
<sequence>MNTKIYVLFIISYCFSCIPMAEATQLDSRLQKNLYIVFDGSGSMTNSKCSGKQRKIDVAKDALVTFLKTIPEDYNCGLFVFDKQGSREIYPFSSIDRQQLISIIQSIKAGGSTPLGNAIDQAKQAIVQQKQKQLGYGEFILLIVTDGEADNKRKLPAHVKPVTDEGIVIQVIGFCLGQTHSLKQNVHKYREANSPQELETALQDVLGEAETFTDLSEFEYLSLDEPLESDAIPDEQTAPARDKKPAVMTNLVYVIVLVFLIIFISRAMKKKK</sequence>
<dbReference type="CDD" id="cd00198">
    <property type="entry name" value="vWFA"/>
    <property type="match status" value="1"/>
</dbReference>